<dbReference type="GO" id="GO:0004170">
    <property type="term" value="F:dUTP diphosphatase activity"/>
    <property type="evidence" value="ECO:0007669"/>
    <property type="project" value="UniProtKB-EC"/>
</dbReference>
<evidence type="ECO:0000259" key="3">
    <source>
        <dbReference type="PROSITE" id="PS51462"/>
    </source>
</evidence>
<dbReference type="EC" id="3.6.1.23" evidence="4"/>
<dbReference type="PANTHER" id="PTHR43046:SF14">
    <property type="entry name" value="MUTT_NUDIX FAMILY PROTEIN"/>
    <property type="match status" value="1"/>
</dbReference>
<evidence type="ECO:0000256" key="2">
    <source>
        <dbReference type="ARBA" id="ARBA00022801"/>
    </source>
</evidence>
<dbReference type="AlphaFoldDB" id="A0A644TYC5"/>
<sequence length="135" mass="15604">MKKPYGLTMRGLLKKDGKILLLKRHPNSKTNPNCWELPGGKVESGEDFDDAIIREFNEETGLSIELNDLLGAVQEDFPHKKTIALIMNVDISSKNLEVKISEEHVDFKWVKMEEIKNLKISGWFETLMEERNYIL</sequence>
<evidence type="ECO:0000256" key="1">
    <source>
        <dbReference type="ARBA" id="ARBA00001946"/>
    </source>
</evidence>
<accession>A0A644TYC5</accession>
<dbReference type="InterPro" id="IPR015797">
    <property type="entry name" value="NUDIX_hydrolase-like_dom_sf"/>
</dbReference>
<dbReference type="InterPro" id="IPR000086">
    <property type="entry name" value="NUDIX_hydrolase_dom"/>
</dbReference>
<dbReference type="PROSITE" id="PS00893">
    <property type="entry name" value="NUDIX_BOX"/>
    <property type="match status" value="1"/>
</dbReference>
<dbReference type="CDD" id="cd04699">
    <property type="entry name" value="NUDIX_MutT_Nudt1"/>
    <property type="match status" value="1"/>
</dbReference>
<dbReference type="InterPro" id="IPR020476">
    <property type="entry name" value="Nudix_hydrolase"/>
</dbReference>
<dbReference type="Gene3D" id="3.90.79.10">
    <property type="entry name" value="Nucleoside Triphosphate Pyrophosphohydrolase"/>
    <property type="match status" value="1"/>
</dbReference>
<name>A0A644TYC5_9ZZZZ</name>
<dbReference type="SUPFAM" id="SSF55811">
    <property type="entry name" value="Nudix"/>
    <property type="match status" value="1"/>
</dbReference>
<comment type="cofactor">
    <cofactor evidence="1">
        <name>Mg(2+)</name>
        <dbReference type="ChEBI" id="CHEBI:18420"/>
    </cofactor>
</comment>
<protein>
    <submittedName>
        <fullName evidence="4">Nucleoside triphosphatase NudI</fullName>
        <ecNumber evidence="4">3.6.1.23</ecNumber>
    </submittedName>
</protein>
<organism evidence="4">
    <name type="scientific">bioreactor metagenome</name>
    <dbReference type="NCBI Taxonomy" id="1076179"/>
    <lineage>
        <taxon>unclassified sequences</taxon>
        <taxon>metagenomes</taxon>
        <taxon>ecological metagenomes</taxon>
    </lineage>
</organism>
<evidence type="ECO:0000313" key="4">
    <source>
        <dbReference type="EMBL" id="MPL72006.1"/>
    </source>
</evidence>
<dbReference type="InterPro" id="IPR020084">
    <property type="entry name" value="NUDIX_hydrolase_CS"/>
</dbReference>
<comment type="caution">
    <text evidence="4">The sequence shown here is derived from an EMBL/GenBank/DDBJ whole genome shotgun (WGS) entry which is preliminary data.</text>
</comment>
<gene>
    <name evidence="4" type="primary">nudI_1</name>
    <name evidence="4" type="ORF">SDC9_17785</name>
</gene>
<dbReference type="PANTHER" id="PTHR43046">
    <property type="entry name" value="GDP-MANNOSE MANNOSYL HYDROLASE"/>
    <property type="match status" value="1"/>
</dbReference>
<reference evidence="4" key="1">
    <citation type="submission" date="2019-08" db="EMBL/GenBank/DDBJ databases">
        <authorList>
            <person name="Kucharzyk K."/>
            <person name="Murdoch R.W."/>
            <person name="Higgins S."/>
            <person name="Loffler F."/>
        </authorList>
    </citation>
    <scope>NUCLEOTIDE SEQUENCE</scope>
</reference>
<dbReference type="PROSITE" id="PS51462">
    <property type="entry name" value="NUDIX"/>
    <property type="match status" value="1"/>
</dbReference>
<keyword evidence="2 4" id="KW-0378">Hydrolase</keyword>
<dbReference type="PRINTS" id="PR00502">
    <property type="entry name" value="NUDIXFAMILY"/>
</dbReference>
<dbReference type="Pfam" id="PF00293">
    <property type="entry name" value="NUDIX"/>
    <property type="match status" value="1"/>
</dbReference>
<feature type="domain" description="Nudix hydrolase" evidence="3">
    <location>
        <begin position="4"/>
        <end position="132"/>
    </location>
</feature>
<proteinExistence type="predicted"/>
<dbReference type="EMBL" id="VSSQ01000063">
    <property type="protein sequence ID" value="MPL72006.1"/>
    <property type="molecule type" value="Genomic_DNA"/>
</dbReference>